<dbReference type="Proteomes" id="UP000622797">
    <property type="component" value="Unassembled WGS sequence"/>
</dbReference>
<reference evidence="1" key="2">
    <citation type="submission" date="2020-05" db="EMBL/GenBank/DDBJ databases">
        <authorList>
            <person name="Kim H.-S."/>
            <person name="Proctor R.H."/>
            <person name="Brown D.W."/>
        </authorList>
    </citation>
    <scope>NUCLEOTIDE SEQUENCE</scope>
    <source>
        <strain evidence="1">NRRL 20472</strain>
    </source>
</reference>
<sequence>MFIEDYLAKALDPFPARACMALPDIASVAPTVRFKGREVDVKPVAFGAMKETERRHLLQAFVRTTYHDIIDCSNKKLMLKEYEALYCVHEYYRGLYGAVIAQCYGSWLPDRQADSSHRPDIVDQTVEVNYEDLPPSKDYGLLYPDNVYFDADLYSFNI</sequence>
<reference evidence="1" key="1">
    <citation type="journal article" date="2020" name="BMC Genomics">
        <title>Correction to: Identification and distribution of gene clusters required for synthesis of sphingolipid metabolism inhibitors in diverse species of the filamentous fungus Fusarium.</title>
        <authorList>
            <person name="Kim H.S."/>
            <person name="Lohmar J.M."/>
            <person name="Busman M."/>
            <person name="Brown D.W."/>
            <person name="Naumann T.A."/>
            <person name="Divon H.H."/>
            <person name="Lysoe E."/>
            <person name="Uhlig S."/>
            <person name="Proctor R.H."/>
        </authorList>
    </citation>
    <scope>NUCLEOTIDE SEQUENCE</scope>
    <source>
        <strain evidence="1">NRRL 20472</strain>
    </source>
</reference>
<dbReference type="EMBL" id="JABEXW010000049">
    <property type="protein sequence ID" value="KAF4972699.1"/>
    <property type="molecule type" value="Genomic_DNA"/>
</dbReference>
<protein>
    <submittedName>
        <fullName evidence="1">Uncharacterized protein</fullName>
    </submittedName>
</protein>
<name>A0A8H4UAU6_9HYPO</name>
<evidence type="ECO:0000313" key="1">
    <source>
        <dbReference type="EMBL" id="KAF4972699.1"/>
    </source>
</evidence>
<proteinExistence type="predicted"/>
<feature type="non-terminal residue" evidence="1">
    <location>
        <position position="1"/>
    </location>
</feature>
<comment type="caution">
    <text evidence="1">The sequence shown here is derived from an EMBL/GenBank/DDBJ whole genome shotgun (WGS) entry which is preliminary data.</text>
</comment>
<evidence type="ECO:0000313" key="2">
    <source>
        <dbReference type="Proteomes" id="UP000622797"/>
    </source>
</evidence>
<dbReference type="OrthoDB" id="5102541at2759"/>
<accession>A0A8H4UAU6</accession>
<organism evidence="1 2">
    <name type="scientific">Fusarium sarcochroum</name>
    <dbReference type="NCBI Taxonomy" id="1208366"/>
    <lineage>
        <taxon>Eukaryota</taxon>
        <taxon>Fungi</taxon>
        <taxon>Dikarya</taxon>
        <taxon>Ascomycota</taxon>
        <taxon>Pezizomycotina</taxon>
        <taxon>Sordariomycetes</taxon>
        <taxon>Hypocreomycetidae</taxon>
        <taxon>Hypocreales</taxon>
        <taxon>Nectriaceae</taxon>
        <taxon>Fusarium</taxon>
        <taxon>Fusarium lateritium species complex</taxon>
    </lineage>
</organism>
<dbReference type="AlphaFoldDB" id="A0A8H4UAU6"/>
<gene>
    <name evidence="1" type="ORF">FSARC_764</name>
</gene>
<keyword evidence="2" id="KW-1185">Reference proteome</keyword>